<dbReference type="SMART" id="SM00956">
    <property type="entry name" value="RQC"/>
    <property type="match status" value="1"/>
</dbReference>
<evidence type="ECO:0000256" key="12">
    <source>
        <dbReference type="ARBA" id="ARBA00034808"/>
    </source>
</evidence>
<feature type="compositionally biased region" description="Low complexity" evidence="13">
    <location>
        <begin position="575"/>
        <end position="585"/>
    </location>
</feature>
<gene>
    <name evidence="16" type="primary">U6500M03210</name>
    <name evidence="16" type="ORF">SEUBUCD650_0M03210</name>
</gene>
<dbReference type="InterPro" id="IPR004589">
    <property type="entry name" value="DNA_helicase_ATP-dep_RecQ"/>
</dbReference>
<dbReference type="Gene3D" id="1.10.10.10">
    <property type="entry name" value="Winged helix-like DNA-binding domain superfamily/Winged helix DNA-binding domain"/>
    <property type="match status" value="1"/>
</dbReference>
<feature type="compositionally biased region" description="Acidic residues" evidence="13">
    <location>
        <begin position="420"/>
        <end position="430"/>
    </location>
</feature>
<feature type="domain" description="Helicase C-terminal" evidence="15">
    <location>
        <begin position="886"/>
        <end position="1050"/>
    </location>
</feature>
<evidence type="ECO:0000256" key="3">
    <source>
        <dbReference type="ARBA" id="ARBA00005446"/>
    </source>
</evidence>
<comment type="similarity">
    <text evidence="3">Belongs to the helicase family. RecQ subfamily.</text>
</comment>
<dbReference type="InterPro" id="IPR002464">
    <property type="entry name" value="DNA/RNA_helicase_DEAH_CS"/>
</dbReference>
<keyword evidence="7" id="KW-0067">ATP-binding</keyword>
<evidence type="ECO:0000256" key="10">
    <source>
        <dbReference type="ARBA" id="ARBA00023242"/>
    </source>
</evidence>
<evidence type="ECO:0000259" key="15">
    <source>
        <dbReference type="PROSITE" id="PS51194"/>
    </source>
</evidence>
<dbReference type="Gene3D" id="1.10.150.80">
    <property type="entry name" value="HRDC domain"/>
    <property type="match status" value="1"/>
</dbReference>
<feature type="compositionally biased region" description="Polar residues" evidence="13">
    <location>
        <begin position="159"/>
        <end position="168"/>
    </location>
</feature>
<feature type="compositionally biased region" description="Low complexity" evidence="13">
    <location>
        <begin position="1424"/>
        <end position="1439"/>
    </location>
</feature>
<dbReference type="PROSITE" id="PS51194">
    <property type="entry name" value="HELICASE_CTER"/>
    <property type="match status" value="1"/>
</dbReference>
<dbReference type="CDD" id="cd17920">
    <property type="entry name" value="DEXHc_RecQ"/>
    <property type="match status" value="1"/>
</dbReference>
<evidence type="ECO:0000256" key="4">
    <source>
        <dbReference type="ARBA" id="ARBA00022741"/>
    </source>
</evidence>
<keyword evidence="5" id="KW-0378">Hydrolase</keyword>
<dbReference type="PANTHER" id="PTHR13710">
    <property type="entry name" value="DNA HELICASE RECQ FAMILY MEMBER"/>
    <property type="match status" value="1"/>
</dbReference>
<dbReference type="EMBL" id="OX291503">
    <property type="protein sequence ID" value="CAI1645734.1"/>
    <property type="molecule type" value="Genomic_DNA"/>
</dbReference>
<comment type="catalytic activity">
    <reaction evidence="11">
        <text>Couples ATP hydrolysis with the unwinding of duplex DNA by translocating in the 3'-5' direction.</text>
        <dbReference type="EC" id="5.6.2.4"/>
    </reaction>
</comment>
<dbReference type="InterPro" id="IPR032284">
    <property type="entry name" value="RecQ_Zn-bd"/>
</dbReference>
<feature type="region of interest" description="Disordered" evidence="13">
    <location>
        <begin position="565"/>
        <end position="600"/>
    </location>
</feature>
<feature type="region of interest" description="Disordered" evidence="13">
    <location>
        <begin position="1211"/>
        <end position="1232"/>
    </location>
</feature>
<dbReference type="InterPro" id="IPR001650">
    <property type="entry name" value="Helicase_C-like"/>
</dbReference>
<feature type="compositionally biased region" description="Basic and acidic residues" evidence="13">
    <location>
        <begin position="634"/>
        <end position="647"/>
    </location>
</feature>
<feature type="compositionally biased region" description="Low complexity" evidence="13">
    <location>
        <begin position="66"/>
        <end position="77"/>
    </location>
</feature>
<keyword evidence="10" id="KW-0539">Nucleus</keyword>
<dbReference type="InterPro" id="IPR002121">
    <property type="entry name" value="HRDC_dom"/>
</dbReference>
<evidence type="ECO:0000256" key="13">
    <source>
        <dbReference type="SAM" id="MobiDB-lite"/>
    </source>
</evidence>
<evidence type="ECO:0000256" key="8">
    <source>
        <dbReference type="ARBA" id="ARBA00023125"/>
    </source>
</evidence>
<dbReference type="PROSITE" id="PS00690">
    <property type="entry name" value="DEAH_ATP_HELICASE"/>
    <property type="match status" value="1"/>
</dbReference>
<dbReference type="Pfam" id="PF16124">
    <property type="entry name" value="RecQ_Zn_bind"/>
    <property type="match status" value="1"/>
</dbReference>
<reference evidence="16" key="1">
    <citation type="submission" date="2022-08" db="EMBL/GenBank/DDBJ databases">
        <authorList>
            <person name="Byrne P K."/>
        </authorList>
    </citation>
    <scope>NUCLEOTIDE SEQUENCE</scope>
    <source>
        <strain evidence="16">UCD650</strain>
    </source>
</reference>
<feature type="region of interest" description="Disordered" evidence="13">
    <location>
        <begin position="66"/>
        <end position="85"/>
    </location>
</feature>
<keyword evidence="17" id="KW-1185">Reference proteome</keyword>
<feature type="region of interest" description="Disordered" evidence="13">
    <location>
        <begin position="420"/>
        <end position="445"/>
    </location>
</feature>
<feature type="region of interest" description="Disordered" evidence="13">
    <location>
        <begin position="1420"/>
        <end position="1462"/>
    </location>
</feature>
<name>A0ABN8VKP1_SACEU</name>
<keyword evidence="9" id="KW-0413">Isomerase</keyword>
<comment type="cofactor">
    <cofactor evidence="1">
        <name>Zn(2+)</name>
        <dbReference type="ChEBI" id="CHEBI:29105"/>
    </cofactor>
</comment>
<feature type="compositionally biased region" description="Basic and acidic residues" evidence="13">
    <location>
        <begin position="587"/>
        <end position="598"/>
    </location>
</feature>
<feature type="compositionally biased region" description="Polar residues" evidence="13">
    <location>
        <begin position="1211"/>
        <end position="1228"/>
    </location>
</feature>
<keyword evidence="8" id="KW-0238">DNA-binding</keyword>
<organism evidence="16 17">
    <name type="scientific">Saccharomyces eubayanus</name>
    <name type="common">Yeast</name>
    <dbReference type="NCBI Taxonomy" id="1080349"/>
    <lineage>
        <taxon>Eukaryota</taxon>
        <taxon>Fungi</taxon>
        <taxon>Dikarya</taxon>
        <taxon>Ascomycota</taxon>
        <taxon>Saccharomycotina</taxon>
        <taxon>Saccharomycetes</taxon>
        <taxon>Saccharomycetales</taxon>
        <taxon>Saccharomycetaceae</taxon>
        <taxon>Saccharomyces</taxon>
    </lineage>
</organism>
<feature type="domain" description="Helicase ATP-binding" evidence="14">
    <location>
        <begin position="702"/>
        <end position="879"/>
    </location>
</feature>
<evidence type="ECO:0000313" key="17">
    <source>
        <dbReference type="Proteomes" id="UP001152964"/>
    </source>
</evidence>
<evidence type="ECO:0000256" key="2">
    <source>
        <dbReference type="ARBA" id="ARBA00004123"/>
    </source>
</evidence>
<dbReference type="SMART" id="SM00490">
    <property type="entry name" value="HELICc"/>
    <property type="match status" value="1"/>
</dbReference>
<feature type="compositionally biased region" description="Basic residues" evidence="13">
    <location>
        <begin position="1440"/>
        <end position="1462"/>
    </location>
</feature>
<dbReference type="CDD" id="cd18794">
    <property type="entry name" value="SF2_C_RecQ"/>
    <property type="match status" value="1"/>
</dbReference>
<dbReference type="InterPro" id="IPR044876">
    <property type="entry name" value="HRDC_dom_sf"/>
</dbReference>
<evidence type="ECO:0000256" key="9">
    <source>
        <dbReference type="ARBA" id="ARBA00023235"/>
    </source>
</evidence>
<dbReference type="PROSITE" id="PS51192">
    <property type="entry name" value="HELICASE_ATP_BIND_1"/>
    <property type="match status" value="1"/>
</dbReference>
<dbReference type="SMART" id="SM00341">
    <property type="entry name" value="HRDC"/>
    <property type="match status" value="1"/>
</dbReference>
<dbReference type="InterPro" id="IPR010997">
    <property type="entry name" value="HRDC-like_sf"/>
</dbReference>
<feature type="region of interest" description="Disordered" evidence="13">
    <location>
        <begin position="118"/>
        <end position="174"/>
    </location>
</feature>
<dbReference type="EC" id="5.6.2.4" evidence="12"/>
<dbReference type="SUPFAM" id="SSF46785">
    <property type="entry name" value="Winged helix' DNA-binding domain"/>
    <property type="match status" value="1"/>
</dbReference>
<dbReference type="InterPro" id="IPR022758">
    <property type="entry name" value="Helicase_Sgs1"/>
</dbReference>
<dbReference type="SUPFAM" id="SSF52540">
    <property type="entry name" value="P-loop containing nucleoside triphosphate hydrolases"/>
    <property type="match status" value="2"/>
</dbReference>
<evidence type="ECO:0000313" key="16">
    <source>
        <dbReference type="EMBL" id="CAI1645734.1"/>
    </source>
</evidence>
<dbReference type="Proteomes" id="UP001152964">
    <property type="component" value="Chromosome 13"/>
</dbReference>
<dbReference type="SUPFAM" id="SSF47819">
    <property type="entry name" value="HRDC-like"/>
    <property type="match status" value="1"/>
</dbReference>
<feature type="region of interest" description="Disordered" evidence="13">
    <location>
        <begin position="622"/>
        <end position="653"/>
    </location>
</feature>
<evidence type="ECO:0000256" key="5">
    <source>
        <dbReference type="ARBA" id="ARBA00022801"/>
    </source>
</evidence>
<dbReference type="Pfam" id="PF00270">
    <property type="entry name" value="DEAD"/>
    <property type="match status" value="1"/>
</dbReference>
<proteinExistence type="inferred from homology"/>
<protein>
    <recommendedName>
        <fullName evidence="12">DNA 3'-5' helicase</fullName>
        <ecNumber evidence="12">5.6.2.4</ecNumber>
    </recommendedName>
</protein>
<dbReference type="PANTHER" id="PTHR13710:SF153">
    <property type="entry name" value="RECQ-LIKE DNA HELICASE BLM"/>
    <property type="match status" value="1"/>
</dbReference>
<evidence type="ECO:0000256" key="7">
    <source>
        <dbReference type="ARBA" id="ARBA00022840"/>
    </source>
</evidence>
<dbReference type="InterPro" id="IPR018982">
    <property type="entry name" value="RQC_domain"/>
</dbReference>
<dbReference type="InterPro" id="IPR014001">
    <property type="entry name" value="Helicase_ATP-bd"/>
</dbReference>
<evidence type="ECO:0000256" key="6">
    <source>
        <dbReference type="ARBA" id="ARBA00022806"/>
    </source>
</evidence>
<dbReference type="SMART" id="SM00487">
    <property type="entry name" value="DEXDc"/>
    <property type="match status" value="1"/>
</dbReference>
<feature type="compositionally biased region" description="Polar residues" evidence="13">
    <location>
        <begin position="118"/>
        <end position="133"/>
    </location>
</feature>
<accession>A0ABN8VKP1</accession>
<sequence>MVTKPSHNLRREHKWLKETATLQEDKEFVLQAIQKHIANKKPKTNSPPTTPSRDVYGAGTMNLLTSLPGSGSTSTVTKQREDTQTLSNDTEWLSYPATSNQYTDIPMGDIPASTSIVSNPRTPSGSKTHNTNMLRPPMASSLVENSSSRNMDRRNNTNDVIDSTSTSKQIEKHQDRVERDIVGLQDSLITTLKEQSKLLLQKCSIIESTSLSEDAKRLQLSRDIRPQLSNVSIRIDSLETEIAQIKKDALSKSQTKVHSQVPSQNNNIISSILPSPLDNNLSFKSTNLATTTATAATMAVSARAATATFTKSPKTNANNDNHDDDLIQVLDDEDDDDANNDPTIILQKGLVDIPQNNTPISPSPPRLDMTTEEQDELTRRRNMRSREPVNYRIPERDDPFDYIMGKSLREDCPEFEREEDELTMEAEDDDHSSYMTTRDEEKEENDLLNQSDFDFVVNDGLEATQDTDYHDNLDGCANIKEDPLEDNTRSTITLSQNKNVQVILSSPTTQSDISSRQRQTDVEHIDLLEDDLERDAILDDSISFSFGNQNLPMSHSDLELIDSEKESGEYDEDNNNNNNFENLSDSDLERFDEERENRTQAADIQELDNDLKIITERKLTSDHDLQSPSWSPTIKRERSNASQKKGEEDDFDDDFSLSDIVSRSKLTSKAKGPIYPWSDEVLYRLHEIFKLPGFRPNQLEAVNATLQGKDVFVLMPTGGGKSLCYQLPAVVKLGKTHGTTIVVSPLISLMQDQVEHLLNKNIKASMFSSKGTAEQRRQTFNLFINGLLDLVYISPEMISASEQCKRAISRLYADGKLARIVVDEAHCVSNWGHDFRPDYKELKFFKREYPDIPMIALTATASEQVRMDIIHNLELKDPVFLKQSFNRTNLYYEVKKKTKNTIFEICDAVKLRFKNETGIIYCHSKKSCEQTSAQMQRNGIKCAYYHAGMEPDERLSVQKAWQADEIQVICATVAFGMGIDKPDVRFVYHFTVPRTLEGYYQETGRAGRDGNYSYCITYFSFRDIRTMQTMIQKDKNLDRENKEKHLNKLQQVMAYCDNVTDCRRKLVLSYFNEDFDSKLCHKNCDNCRNSANVINEERDVTDPAKKIVKLVENIQNERVTIIYCQDIFKGSRSSKIVQANHDTLDEHGLGKSMQKSEIERIFFHLITIRVLQEYSVMNNSGFASSYVKVGPNARKLLSGKMEIRMQFTISAPNSRPSTSSGHQSNGDNTPAIAQRSTTLGENTAVNPARFISAKEHLRSYTYSSSTTESSHPISLKNNTELHSTQELNNLRMTYERLRELSLNLGNRMVPPVGNFMPDSILKKMATILPMSESAFASLGPVEDKYCRRFKYFKATIADLSNKRSSREHEKYDTILNEESVDRISSSTNQVISTTGTRSRFFGANPSEVKENEQIINQIRESQLPKSSISTKASTKAISKPTKKPANGKRGFKNYKGHYRRRK</sequence>
<evidence type="ECO:0000256" key="1">
    <source>
        <dbReference type="ARBA" id="ARBA00001947"/>
    </source>
</evidence>
<dbReference type="InterPro" id="IPR036390">
    <property type="entry name" value="WH_DNA-bd_sf"/>
</dbReference>
<evidence type="ECO:0000259" key="14">
    <source>
        <dbReference type="PROSITE" id="PS51192"/>
    </source>
</evidence>
<keyword evidence="6" id="KW-0347">Helicase</keyword>
<dbReference type="Gene3D" id="3.40.50.300">
    <property type="entry name" value="P-loop containing nucleotide triphosphate hydrolases"/>
    <property type="match status" value="2"/>
</dbReference>
<evidence type="ECO:0000256" key="11">
    <source>
        <dbReference type="ARBA" id="ARBA00034617"/>
    </source>
</evidence>
<dbReference type="InterPro" id="IPR011545">
    <property type="entry name" value="DEAD/DEAH_box_helicase_dom"/>
</dbReference>
<dbReference type="InterPro" id="IPR027417">
    <property type="entry name" value="P-loop_NTPase"/>
</dbReference>
<dbReference type="Pfam" id="PF11408">
    <property type="entry name" value="Helicase_Sgs1"/>
    <property type="match status" value="1"/>
</dbReference>
<dbReference type="Pfam" id="PF09382">
    <property type="entry name" value="RQC"/>
    <property type="match status" value="1"/>
</dbReference>
<dbReference type="InterPro" id="IPR036388">
    <property type="entry name" value="WH-like_DNA-bd_sf"/>
</dbReference>
<dbReference type="NCBIfam" id="TIGR00614">
    <property type="entry name" value="recQ_fam"/>
    <property type="match status" value="1"/>
</dbReference>
<dbReference type="Pfam" id="PF00271">
    <property type="entry name" value="Helicase_C"/>
    <property type="match status" value="1"/>
</dbReference>
<comment type="subcellular location">
    <subcellularLocation>
        <location evidence="2">Nucleus</location>
    </subcellularLocation>
</comment>
<keyword evidence="4" id="KW-0547">Nucleotide-binding</keyword>